<accession>A0A5C3QIK5</accession>
<dbReference type="SUPFAM" id="SSF51735">
    <property type="entry name" value="NAD(P)-binding Rossmann-fold domains"/>
    <property type="match status" value="1"/>
</dbReference>
<evidence type="ECO:0000259" key="1">
    <source>
        <dbReference type="SMART" id="SM00829"/>
    </source>
</evidence>
<evidence type="ECO:0000313" key="3">
    <source>
        <dbReference type="Proteomes" id="UP000305067"/>
    </source>
</evidence>
<dbReference type="GO" id="GO:0016628">
    <property type="term" value="F:oxidoreductase activity, acting on the CH-CH group of donors, NAD or NADP as acceptor"/>
    <property type="evidence" value="ECO:0007669"/>
    <property type="project" value="InterPro"/>
</dbReference>
<protein>
    <submittedName>
        <fullName evidence="2">NAD(P)-binding protein</fullName>
    </submittedName>
</protein>
<dbReference type="EMBL" id="ML178824">
    <property type="protein sequence ID" value="TFL01863.1"/>
    <property type="molecule type" value="Genomic_DNA"/>
</dbReference>
<dbReference type="InterPro" id="IPR020843">
    <property type="entry name" value="ER"/>
</dbReference>
<dbReference type="Gene3D" id="3.40.50.720">
    <property type="entry name" value="NAD(P)-binding Rossmann-like Domain"/>
    <property type="match status" value="1"/>
</dbReference>
<dbReference type="SUPFAM" id="SSF50129">
    <property type="entry name" value="GroES-like"/>
    <property type="match status" value="1"/>
</dbReference>
<dbReference type="OrthoDB" id="809632at2759"/>
<dbReference type="Pfam" id="PF00107">
    <property type="entry name" value="ADH_zinc_N"/>
    <property type="match status" value="1"/>
</dbReference>
<dbReference type="Gene3D" id="3.90.180.10">
    <property type="entry name" value="Medium-chain alcohol dehydrogenases, catalytic domain"/>
    <property type="match status" value="1"/>
</dbReference>
<dbReference type="InterPro" id="IPR036291">
    <property type="entry name" value="NAD(P)-bd_dom_sf"/>
</dbReference>
<sequence>MPSTTVNGRHILKQHATGYPIPGTTTVYDTSERLDLDNVALNGGVLAKLVILSIDPYLLHSVSPGSPMEQAAETCSSEAYGSDRINGMGIVKVVRSEDPAYKVGEYFTSSLSRARLTSSSDHQEYSVFSKEQLSSLQHLKPENGLPLSVYLGAAGAGARSRFIPSLFKMYQPCIPSGLTAFAGWEEFSNAKKGDTVFVSTAAGAVGSIVVQLAQNQGLKIIGSAGSDDKVKYLKQLGVDVAFNYKTTDTREALEKDGPVDIYWDNVGRDTLDAAVENATSGARVIICGAMSSYNGETTAGVKNLIHVTFKSIVLYGLSYFDIAHKHDAKFKETVIPKLADGTFKYLEDRKFGLDKAPQAILDVQNGANFGKSVIVVGDE</sequence>
<dbReference type="InterPro" id="IPR045010">
    <property type="entry name" value="MDR_fam"/>
</dbReference>
<feature type="domain" description="Enoyl reductase (ER)" evidence="1">
    <location>
        <begin position="126"/>
        <end position="374"/>
    </location>
</feature>
<dbReference type="AlphaFoldDB" id="A0A5C3QIK5"/>
<dbReference type="SMART" id="SM00829">
    <property type="entry name" value="PKS_ER"/>
    <property type="match status" value="1"/>
</dbReference>
<dbReference type="InterPro" id="IPR013149">
    <property type="entry name" value="ADH-like_C"/>
</dbReference>
<reference evidence="2 3" key="1">
    <citation type="journal article" date="2019" name="Nat. Ecol. Evol.">
        <title>Megaphylogeny resolves global patterns of mushroom evolution.</title>
        <authorList>
            <person name="Varga T."/>
            <person name="Krizsan K."/>
            <person name="Foldi C."/>
            <person name="Dima B."/>
            <person name="Sanchez-Garcia M."/>
            <person name="Sanchez-Ramirez S."/>
            <person name="Szollosi G.J."/>
            <person name="Szarkandi J.G."/>
            <person name="Papp V."/>
            <person name="Albert L."/>
            <person name="Andreopoulos W."/>
            <person name="Angelini C."/>
            <person name="Antonin V."/>
            <person name="Barry K.W."/>
            <person name="Bougher N.L."/>
            <person name="Buchanan P."/>
            <person name="Buyck B."/>
            <person name="Bense V."/>
            <person name="Catcheside P."/>
            <person name="Chovatia M."/>
            <person name="Cooper J."/>
            <person name="Damon W."/>
            <person name="Desjardin D."/>
            <person name="Finy P."/>
            <person name="Geml J."/>
            <person name="Haridas S."/>
            <person name="Hughes K."/>
            <person name="Justo A."/>
            <person name="Karasinski D."/>
            <person name="Kautmanova I."/>
            <person name="Kiss B."/>
            <person name="Kocsube S."/>
            <person name="Kotiranta H."/>
            <person name="LaButti K.M."/>
            <person name="Lechner B.E."/>
            <person name="Liimatainen K."/>
            <person name="Lipzen A."/>
            <person name="Lukacs Z."/>
            <person name="Mihaltcheva S."/>
            <person name="Morgado L.N."/>
            <person name="Niskanen T."/>
            <person name="Noordeloos M.E."/>
            <person name="Ohm R.A."/>
            <person name="Ortiz-Santana B."/>
            <person name="Ovrebo C."/>
            <person name="Racz N."/>
            <person name="Riley R."/>
            <person name="Savchenko A."/>
            <person name="Shiryaev A."/>
            <person name="Soop K."/>
            <person name="Spirin V."/>
            <person name="Szebenyi C."/>
            <person name="Tomsovsky M."/>
            <person name="Tulloss R.E."/>
            <person name="Uehling J."/>
            <person name="Grigoriev I.V."/>
            <person name="Vagvolgyi C."/>
            <person name="Papp T."/>
            <person name="Martin F.M."/>
            <person name="Miettinen O."/>
            <person name="Hibbett D.S."/>
            <person name="Nagy L.G."/>
        </authorList>
    </citation>
    <scope>NUCLEOTIDE SEQUENCE [LARGE SCALE GENOMIC DNA]</scope>
    <source>
        <strain evidence="2 3">CBS 309.79</strain>
    </source>
</reference>
<dbReference type="InterPro" id="IPR011032">
    <property type="entry name" value="GroES-like_sf"/>
</dbReference>
<proteinExistence type="predicted"/>
<evidence type="ECO:0000313" key="2">
    <source>
        <dbReference type="EMBL" id="TFL01863.1"/>
    </source>
</evidence>
<gene>
    <name evidence="2" type="ORF">BDV98DRAFT_619403</name>
</gene>
<dbReference type="CDD" id="cd05288">
    <property type="entry name" value="PGDH"/>
    <property type="match status" value="1"/>
</dbReference>
<dbReference type="Proteomes" id="UP000305067">
    <property type="component" value="Unassembled WGS sequence"/>
</dbReference>
<dbReference type="PANTHER" id="PTHR43205">
    <property type="entry name" value="PROSTAGLANDIN REDUCTASE"/>
    <property type="match status" value="1"/>
</dbReference>
<name>A0A5C3QIK5_9AGAR</name>
<dbReference type="PANTHER" id="PTHR43205:SF7">
    <property type="entry name" value="PROSTAGLANDIN REDUCTASE 1"/>
    <property type="match status" value="1"/>
</dbReference>
<keyword evidence="3" id="KW-1185">Reference proteome</keyword>
<organism evidence="2 3">
    <name type="scientific">Pterulicium gracile</name>
    <dbReference type="NCBI Taxonomy" id="1884261"/>
    <lineage>
        <taxon>Eukaryota</taxon>
        <taxon>Fungi</taxon>
        <taxon>Dikarya</taxon>
        <taxon>Basidiomycota</taxon>
        <taxon>Agaricomycotina</taxon>
        <taxon>Agaricomycetes</taxon>
        <taxon>Agaricomycetidae</taxon>
        <taxon>Agaricales</taxon>
        <taxon>Pleurotineae</taxon>
        <taxon>Pterulaceae</taxon>
        <taxon>Pterulicium</taxon>
    </lineage>
</organism>